<protein>
    <submittedName>
        <fullName evidence="1">Putative mono-oxygenase ydhR</fullName>
    </submittedName>
</protein>
<evidence type="ECO:0000313" key="2">
    <source>
        <dbReference type="Proteomes" id="UP000181917"/>
    </source>
</evidence>
<keyword evidence="2" id="KW-1185">Reference proteome</keyword>
<dbReference type="Gene3D" id="3.30.70.100">
    <property type="match status" value="1"/>
</dbReference>
<sequence length="106" mass="11466">MAHLVIFDFPSTGPFGSEAAAAYADLAADIAGQPGLIWKIWTEDAAAKSAGGVYLFANRRSADEYIALHSARLQSFGIENIVTARHDVNDKLSEITHAPLTRNRHS</sequence>
<dbReference type="AlphaFoldDB" id="A0A1H1DL87"/>
<dbReference type="STRING" id="37928.SAMN04489742_2479"/>
<dbReference type="Pfam" id="PF08803">
    <property type="entry name" value="ydhR"/>
    <property type="match status" value="1"/>
</dbReference>
<accession>A0A1H1DL87</accession>
<dbReference type="OrthoDB" id="1440627at2"/>
<dbReference type="NCBIfam" id="NF008333">
    <property type="entry name" value="PRK11118.1"/>
    <property type="match status" value="1"/>
</dbReference>
<dbReference type="EMBL" id="FNKH01000002">
    <property type="protein sequence ID" value="SDQ76656.1"/>
    <property type="molecule type" value="Genomic_DNA"/>
</dbReference>
<dbReference type="PANTHER" id="PTHR39169:SF1">
    <property type="entry name" value="MONOOXYGENASE YDHR-RELATED"/>
    <property type="match status" value="1"/>
</dbReference>
<reference evidence="1 2" key="1">
    <citation type="submission" date="2016-10" db="EMBL/GenBank/DDBJ databases">
        <authorList>
            <person name="de Groot N.N."/>
        </authorList>
    </citation>
    <scope>NUCLEOTIDE SEQUENCE [LARGE SCALE GENOMIC DNA]</scope>
    <source>
        <strain evidence="1 2">DSM 20117</strain>
    </source>
</reference>
<name>A0A1H1DL87_9MICC</name>
<proteinExistence type="predicted"/>
<dbReference type="KEGG" id="acry:AC20117_05030"/>
<dbReference type="RefSeq" id="WP_074700705.1">
    <property type="nucleotide sequence ID" value="NZ_CP018863.1"/>
</dbReference>
<dbReference type="PANTHER" id="PTHR39169">
    <property type="match status" value="1"/>
</dbReference>
<dbReference type="InterPro" id="IPR011008">
    <property type="entry name" value="Dimeric_a/b-barrel"/>
</dbReference>
<dbReference type="SUPFAM" id="SSF54909">
    <property type="entry name" value="Dimeric alpha+beta barrel"/>
    <property type="match status" value="1"/>
</dbReference>
<gene>
    <name evidence="1" type="ORF">SAMN04489742_2479</name>
</gene>
<dbReference type="Proteomes" id="UP000181917">
    <property type="component" value="Unassembled WGS sequence"/>
</dbReference>
<organism evidence="1 2">
    <name type="scientific">Crystallibacter crystallopoietes</name>
    <dbReference type="NCBI Taxonomy" id="37928"/>
    <lineage>
        <taxon>Bacteria</taxon>
        <taxon>Bacillati</taxon>
        <taxon>Actinomycetota</taxon>
        <taxon>Actinomycetes</taxon>
        <taxon>Micrococcales</taxon>
        <taxon>Micrococcaceae</taxon>
        <taxon>Crystallibacter</taxon>
    </lineage>
</organism>
<evidence type="ECO:0000313" key="1">
    <source>
        <dbReference type="EMBL" id="SDQ76656.1"/>
    </source>
</evidence>
<dbReference type="InterPro" id="IPR014910">
    <property type="entry name" value="YdhR"/>
</dbReference>